<dbReference type="PANTHER" id="PTHR30595">
    <property type="entry name" value="GLPR-RELATED TRANSCRIPTIONAL REPRESSOR"/>
    <property type="match status" value="1"/>
</dbReference>
<gene>
    <name evidence="1" type="ORF">S06H3_40574</name>
</gene>
<feature type="non-terminal residue" evidence="1">
    <location>
        <position position="78"/>
    </location>
</feature>
<comment type="caution">
    <text evidence="1">The sequence shown here is derived from an EMBL/GenBank/DDBJ whole genome shotgun (WGS) entry which is preliminary data.</text>
</comment>
<protein>
    <submittedName>
        <fullName evidence="1">Uncharacterized protein</fullName>
    </submittedName>
</protein>
<name>X1PHT2_9ZZZZ</name>
<evidence type="ECO:0000313" key="1">
    <source>
        <dbReference type="EMBL" id="GAI38590.1"/>
    </source>
</evidence>
<sequence>MLLEPHQSYLRNPLIAKVFYLAGYIEQYGSGTVRMVEWMKEADLPEPEYKEELGGFSVYFYKDIYTEENLRNMGLKER</sequence>
<proteinExistence type="predicted"/>
<dbReference type="PANTHER" id="PTHR30595:SF6">
    <property type="entry name" value="SCHLAFEN ALBA-2 DOMAIN-CONTAINING PROTEIN"/>
    <property type="match status" value="1"/>
</dbReference>
<accession>X1PHT2</accession>
<dbReference type="EMBL" id="BARV01024916">
    <property type="protein sequence ID" value="GAI38590.1"/>
    <property type="molecule type" value="Genomic_DNA"/>
</dbReference>
<dbReference type="AlphaFoldDB" id="X1PHT2"/>
<dbReference type="InterPro" id="IPR038475">
    <property type="entry name" value="RecG_C_sf"/>
</dbReference>
<reference evidence="1" key="1">
    <citation type="journal article" date="2014" name="Front. Microbiol.">
        <title>High frequency of phylogenetically diverse reductive dehalogenase-homologous genes in deep subseafloor sedimentary metagenomes.</title>
        <authorList>
            <person name="Kawai M."/>
            <person name="Futagami T."/>
            <person name="Toyoda A."/>
            <person name="Takaki Y."/>
            <person name="Nishi S."/>
            <person name="Hori S."/>
            <person name="Arai W."/>
            <person name="Tsubouchi T."/>
            <person name="Morono Y."/>
            <person name="Uchiyama I."/>
            <person name="Ito T."/>
            <person name="Fujiyama A."/>
            <person name="Inagaki F."/>
            <person name="Takami H."/>
        </authorList>
    </citation>
    <scope>NUCLEOTIDE SEQUENCE</scope>
    <source>
        <strain evidence="1">Expedition CK06-06</strain>
    </source>
</reference>
<dbReference type="Pfam" id="PF13749">
    <property type="entry name" value="HATPase_c_4"/>
    <property type="match status" value="1"/>
</dbReference>
<organism evidence="1">
    <name type="scientific">marine sediment metagenome</name>
    <dbReference type="NCBI Taxonomy" id="412755"/>
    <lineage>
        <taxon>unclassified sequences</taxon>
        <taxon>metagenomes</taxon>
        <taxon>ecological metagenomes</taxon>
    </lineage>
</organism>
<dbReference type="Gene3D" id="3.30.565.60">
    <property type="match status" value="1"/>
</dbReference>